<keyword evidence="5" id="KW-1185">Reference proteome</keyword>
<dbReference type="RefSeq" id="WP_209524360.1">
    <property type="nucleotide sequence ID" value="NZ_JAEEGA010000001.1"/>
</dbReference>
<protein>
    <submittedName>
        <fullName evidence="4">WxL domain-containing protein</fullName>
    </submittedName>
</protein>
<comment type="caution">
    <text evidence="4">The sequence shown here is derived from an EMBL/GenBank/DDBJ whole genome shotgun (WGS) entry which is preliminary data.</text>
</comment>
<keyword evidence="2" id="KW-0732">Signal</keyword>
<feature type="region of interest" description="Disordered" evidence="1">
    <location>
        <begin position="35"/>
        <end position="73"/>
    </location>
</feature>
<evidence type="ECO:0000259" key="3">
    <source>
        <dbReference type="Pfam" id="PF13731"/>
    </source>
</evidence>
<evidence type="ECO:0000313" key="5">
    <source>
        <dbReference type="Proteomes" id="UP000674938"/>
    </source>
</evidence>
<feature type="domain" description="WxL" evidence="3">
    <location>
        <begin position="27"/>
        <end position="243"/>
    </location>
</feature>
<feature type="chain" id="PRO_5037612351" evidence="2">
    <location>
        <begin position="26"/>
        <end position="245"/>
    </location>
</feature>
<evidence type="ECO:0000256" key="1">
    <source>
        <dbReference type="SAM" id="MobiDB-lite"/>
    </source>
</evidence>
<organism evidence="4 5">
    <name type="scientific">Vagococcus allomyrinae</name>
    <dbReference type="NCBI Taxonomy" id="2794353"/>
    <lineage>
        <taxon>Bacteria</taxon>
        <taxon>Bacillati</taxon>
        <taxon>Bacillota</taxon>
        <taxon>Bacilli</taxon>
        <taxon>Lactobacillales</taxon>
        <taxon>Enterococcaceae</taxon>
        <taxon>Vagococcus</taxon>
    </lineage>
</organism>
<sequence>MKAKSLLGVALLSSILFLQGPAALAATTSQADSKADIEFLENDGPTNPKDPLEPKEDEDWEPEDEDEITGNKGPLSIDYISNLHFGKVKMSGNVSSFFAENTVNKDTVTKRPNFVQVSDHRGSGAGWTLTVQQDTPFAVADGSAKIEATTLSLLNGYVNSVNNTGVDVRPVASQSIVIKPGAGAVKVSGAAGDGTKGMGSWTTAFGDTDEKGLESVKLTIPANTKINKAAYSTTLSWTLTDDPSN</sequence>
<dbReference type="Pfam" id="PF13731">
    <property type="entry name" value="WxL"/>
    <property type="match status" value="1"/>
</dbReference>
<feature type="compositionally biased region" description="Acidic residues" evidence="1">
    <location>
        <begin position="55"/>
        <end position="68"/>
    </location>
</feature>
<accession>A0A940P1R3</accession>
<dbReference type="Proteomes" id="UP000674938">
    <property type="component" value="Unassembled WGS sequence"/>
</dbReference>
<proteinExistence type="predicted"/>
<name>A0A940P1R3_9ENTE</name>
<gene>
    <name evidence="4" type="ORF">I6N95_00405</name>
</gene>
<dbReference type="AlphaFoldDB" id="A0A940P1R3"/>
<reference evidence="4" key="1">
    <citation type="submission" date="2020-12" db="EMBL/GenBank/DDBJ databases">
        <title>Vagococcus allomyrinae sp. nov. and Enterococcus lavae sp. nov., isolated from the larvae of Allomyrina dichotoma.</title>
        <authorList>
            <person name="Lee S.D."/>
        </authorList>
    </citation>
    <scope>NUCLEOTIDE SEQUENCE</scope>
    <source>
        <strain evidence="4">BWB3-3</strain>
    </source>
</reference>
<feature type="signal peptide" evidence="2">
    <location>
        <begin position="1"/>
        <end position="25"/>
    </location>
</feature>
<dbReference type="EMBL" id="JAEEGA010000001">
    <property type="protein sequence ID" value="MBP1039455.1"/>
    <property type="molecule type" value="Genomic_DNA"/>
</dbReference>
<evidence type="ECO:0000313" key="4">
    <source>
        <dbReference type="EMBL" id="MBP1039455.1"/>
    </source>
</evidence>
<evidence type="ECO:0000256" key="2">
    <source>
        <dbReference type="SAM" id="SignalP"/>
    </source>
</evidence>
<dbReference type="InterPro" id="IPR027994">
    <property type="entry name" value="WxL_dom"/>
</dbReference>